<proteinExistence type="predicted"/>
<gene>
    <name evidence="2" type="ORF">B0H17DRAFT_926096</name>
</gene>
<protein>
    <submittedName>
        <fullName evidence="2">Uncharacterized protein</fullName>
    </submittedName>
</protein>
<evidence type="ECO:0000256" key="1">
    <source>
        <dbReference type="SAM" id="MobiDB-lite"/>
    </source>
</evidence>
<feature type="region of interest" description="Disordered" evidence="1">
    <location>
        <begin position="66"/>
        <end position="91"/>
    </location>
</feature>
<feature type="compositionally biased region" description="Basic residues" evidence="1">
    <location>
        <begin position="66"/>
        <end position="78"/>
    </location>
</feature>
<evidence type="ECO:0000313" key="3">
    <source>
        <dbReference type="Proteomes" id="UP001221757"/>
    </source>
</evidence>
<keyword evidence="3" id="KW-1185">Reference proteome</keyword>
<dbReference type="Proteomes" id="UP001221757">
    <property type="component" value="Unassembled WGS sequence"/>
</dbReference>
<organism evidence="2 3">
    <name type="scientific">Mycena rosella</name>
    <name type="common">Pink bonnet</name>
    <name type="synonym">Agaricus rosellus</name>
    <dbReference type="NCBI Taxonomy" id="1033263"/>
    <lineage>
        <taxon>Eukaryota</taxon>
        <taxon>Fungi</taxon>
        <taxon>Dikarya</taxon>
        <taxon>Basidiomycota</taxon>
        <taxon>Agaricomycotina</taxon>
        <taxon>Agaricomycetes</taxon>
        <taxon>Agaricomycetidae</taxon>
        <taxon>Agaricales</taxon>
        <taxon>Marasmiineae</taxon>
        <taxon>Mycenaceae</taxon>
        <taxon>Mycena</taxon>
    </lineage>
</organism>
<evidence type="ECO:0000313" key="2">
    <source>
        <dbReference type="EMBL" id="KAJ7699933.1"/>
    </source>
</evidence>
<accession>A0AAD7DUV0</accession>
<dbReference type="EMBL" id="JARKIE010000021">
    <property type="protein sequence ID" value="KAJ7699933.1"/>
    <property type="molecule type" value="Genomic_DNA"/>
</dbReference>
<feature type="compositionally biased region" description="Basic and acidic residues" evidence="1">
    <location>
        <begin position="302"/>
        <end position="312"/>
    </location>
</feature>
<dbReference type="AlphaFoldDB" id="A0AAD7DUV0"/>
<comment type="caution">
    <text evidence="2">The sequence shown here is derived from an EMBL/GenBank/DDBJ whole genome shotgun (WGS) entry which is preliminary data.</text>
</comment>
<feature type="compositionally biased region" description="Pro residues" evidence="1">
    <location>
        <begin position="287"/>
        <end position="299"/>
    </location>
</feature>
<reference evidence="2" key="1">
    <citation type="submission" date="2023-03" db="EMBL/GenBank/DDBJ databases">
        <title>Massive genome expansion in bonnet fungi (Mycena s.s.) driven by repeated elements and novel gene families across ecological guilds.</title>
        <authorList>
            <consortium name="Lawrence Berkeley National Laboratory"/>
            <person name="Harder C.B."/>
            <person name="Miyauchi S."/>
            <person name="Viragh M."/>
            <person name="Kuo A."/>
            <person name="Thoen E."/>
            <person name="Andreopoulos B."/>
            <person name="Lu D."/>
            <person name="Skrede I."/>
            <person name="Drula E."/>
            <person name="Henrissat B."/>
            <person name="Morin E."/>
            <person name="Kohler A."/>
            <person name="Barry K."/>
            <person name="LaButti K."/>
            <person name="Morin E."/>
            <person name="Salamov A."/>
            <person name="Lipzen A."/>
            <person name="Mereny Z."/>
            <person name="Hegedus B."/>
            <person name="Baldrian P."/>
            <person name="Stursova M."/>
            <person name="Weitz H."/>
            <person name="Taylor A."/>
            <person name="Grigoriev I.V."/>
            <person name="Nagy L.G."/>
            <person name="Martin F."/>
            <person name="Kauserud H."/>
        </authorList>
    </citation>
    <scope>NUCLEOTIDE SEQUENCE</scope>
    <source>
        <strain evidence="2">CBHHK067</strain>
    </source>
</reference>
<feature type="region of interest" description="Disordered" evidence="1">
    <location>
        <begin position="15"/>
        <end position="40"/>
    </location>
</feature>
<name>A0AAD7DUV0_MYCRO</name>
<feature type="region of interest" description="Disordered" evidence="1">
    <location>
        <begin position="260"/>
        <end position="313"/>
    </location>
</feature>
<sequence length="431" mass="48091">MPRILPRLIKLPLSGHSSPFPRPTPVRSLRKPVPPLPSALPEDYPRSVLLSPGNIITDSHDYVRHKSSAPVHRLRRRKVPDSTNRTEYDPPREMSAQERIWLSSPYLRMLASPLRQCFVTERDLPMVPLPFQDRKTPLVLIPDGLQHPRFKNRKAGHGQYIVCSRQTLDLMLRRGRYKRFGAVPARLAEQITHLLRLRVLQELQLLAKQLEALYRARTGATSPRPPVVRRLTRAEWGTLRTTSAVPQLGALAVLVVPPVNRDPTTKQRPPAAGAMSAAPVPDASQPRVPPPPKRPPPPMSQGEKRRAPHAEQRVPLYNGVPLFPGRVQRAKLHALLTRILGVEGAWRFSAGSSSAPKGGDQRAAGKGDNKGSHAFLIRASDEVDVAPLGVALWRLRMWEGGGFRTRSASGVVLGEEGEEERWPWVEELRSS</sequence>